<protein>
    <submittedName>
        <fullName evidence="1">Uncharacterized protein</fullName>
    </submittedName>
</protein>
<dbReference type="EMBL" id="BAABKG010000003">
    <property type="protein sequence ID" value="GAA5150104.1"/>
    <property type="molecule type" value="Genomic_DNA"/>
</dbReference>
<name>A0ABP9PPR8_9ACTN</name>
<comment type="caution">
    <text evidence="1">The sequence shown here is derived from an EMBL/GenBank/DDBJ whole genome shotgun (WGS) entry which is preliminary data.</text>
</comment>
<sequence length="55" mass="6061">MLLEVARALAALQAPDEQQILTDVGISVDELNAAWHALREGDHLRWLGEKVVAAR</sequence>
<proteinExistence type="predicted"/>
<organism evidence="1 2">
    <name type="scientific">Nocardioides marinquilinus</name>
    <dbReference type="NCBI Taxonomy" id="1210400"/>
    <lineage>
        <taxon>Bacteria</taxon>
        <taxon>Bacillati</taxon>
        <taxon>Actinomycetota</taxon>
        <taxon>Actinomycetes</taxon>
        <taxon>Propionibacteriales</taxon>
        <taxon>Nocardioidaceae</taxon>
        <taxon>Nocardioides</taxon>
    </lineage>
</organism>
<keyword evidence="2" id="KW-1185">Reference proteome</keyword>
<evidence type="ECO:0000313" key="2">
    <source>
        <dbReference type="Proteomes" id="UP001500221"/>
    </source>
</evidence>
<evidence type="ECO:0000313" key="1">
    <source>
        <dbReference type="EMBL" id="GAA5150104.1"/>
    </source>
</evidence>
<gene>
    <name evidence="1" type="ORF">GCM10023340_26480</name>
</gene>
<accession>A0ABP9PPR8</accession>
<dbReference type="RefSeq" id="WP_345459099.1">
    <property type="nucleotide sequence ID" value="NZ_BAABKG010000003.1"/>
</dbReference>
<dbReference type="Proteomes" id="UP001500221">
    <property type="component" value="Unassembled WGS sequence"/>
</dbReference>
<reference evidence="2" key="1">
    <citation type="journal article" date="2019" name="Int. J. Syst. Evol. Microbiol.">
        <title>The Global Catalogue of Microorganisms (GCM) 10K type strain sequencing project: providing services to taxonomists for standard genome sequencing and annotation.</title>
        <authorList>
            <consortium name="The Broad Institute Genomics Platform"/>
            <consortium name="The Broad Institute Genome Sequencing Center for Infectious Disease"/>
            <person name="Wu L."/>
            <person name="Ma J."/>
        </authorList>
    </citation>
    <scope>NUCLEOTIDE SEQUENCE [LARGE SCALE GENOMIC DNA]</scope>
    <source>
        <strain evidence="2">JCM 18459</strain>
    </source>
</reference>